<name>B8I9A7_RUMCH</name>
<keyword evidence="7" id="KW-1185">Reference proteome</keyword>
<evidence type="ECO:0000256" key="3">
    <source>
        <dbReference type="ARBA" id="ARBA00023125"/>
    </source>
</evidence>
<dbReference type="Proteomes" id="UP000001349">
    <property type="component" value="Chromosome"/>
</dbReference>
<organism evidence="6 7">
    <name type="scientific">Ruminiclostridium cellulolyticum (strain ATCC 35319 / DSM 5812 / JCM 6584 / H10)</name>
    <name type="common">Clostridium cellulolyticum</name>
    <dbReference type="NCBI Taxonomy" id="394503"/>
    <lineage>
        <taxon>Bacteria</taxon>
        <taxon>Bacillati</taxon>
        <taxon>Bacillota</taxon>
        <taxon>Clostridia</taxon>
        <taxon>Eubacteriales</taxon>
        <taxon>Oscillospiraceae</taxon>
        <taxon>Ruminiclostridium</taxon>
    </lineage>
</organism>
<dbReference type="PROSITE" id="PS50932">
    <property type="entry name" value="HTH_LACI_2"/>
    <property type="match status" value="1"/>
</dbReference>
<evidence type="ECO:0000256" key="4">
    <source>
        <dbReference type="ARBA" id="ARBA00023163"/>
    </source>
</evidence>
<dbReference type="InterPro" id="IPR010982">
    <property type="entry name" value="Lambda_DNA-bd_dom_sf"/>
</dbReference>
<evidence type="ECO:0000256" key="2">
    <source>
        <dbReference type="ARBA" id="ARBA00023015"/>
    </source>
</evidence>
<accession>B8I9A7</accession>
<dbReference type="AlphaFoldDB" id="B8I9A7"/>
<dbReference type="GO" id="GO:0000976">
    <property type="term" value="F:transcription cis-regulatory region binding"/>
    <property type="evidence" value="ECO:0007669"/>
    <property type="project" value="TreeGrafter"/>
</dbReference>
<dbReference type="Pfam" id="PF00356">
    <property type="entry name" value="LacI"/>
    <property type="match status" value="1"/>
</dbReference>
<dbReference type="CDD" id="cd00093">
    <property type="entry name" value="HTH_XRE"/>
    <property type="match status" value="1"/>
</dbReference>
<dbReference type="Pfam" id="PF00532">
    <property type="entry name" value="Peripla_BP_1"/>
    <property type="match status" value="1"/>
</dbReference>
<dbReference type="SUPFAM" id="SSF47413">
    <property type="entry name" value="lambda repressor-like DNA-binding domains"/>
    <property type="match status" value="1"/>
</dbReference>
<proteinExistence type="predicted"/>
<dbReference type="CDD" id="cd06267">
    <property type="entry name" value="PBP1_LacI_sugar_binding-like"/>
    <property type="match status" value="1"/>
</dbReference>
<dbReference type="SUPFAM" id="SSF53822">
    <property type="entry name" value="Periplasmic binding protein-like I"/>
    <property type="match status" value="1"/>
</dbReference>
<dbReference type="SMART" id="SM00354">
    <property type="entry name" value="HTH_LACI"/>
    <property type="match status" value="1"/>
</dbReference>
<keyword evidence="2" id="KW-0805">Transcription regulation</keyword>
<dbReference type="KEGG" id="cce:Ccel_1005"/>
<gene>
    <name evidence="6" type="ordered locus">Ccel_1005</name>
</gene>
<dbReference type="InterPro" id="IPR028082">
    <property type="entry name" value="Peripla_BP_I"/>
</dbReference>
<dbReference type="InterPro" id="IPR001387">
    <property type="entry name" value="Cro/C1-type_HTH"/>
</dbReference>
<reference evidence="6 7" key="1">
    <citation type="submission" date="2009-01" db="EMBL/GenBank/DDBJ databases">
        <title>Complete sequence of Clostridium cellulolyticum H10.</title>
        <authorList>
            <consortium name="US DOE Joint Genome Institute"/>
            <person name="Lucas S."/>
            <person name="Copeland A."/>
            <person name="Lapidus A."/>
            <person name="Glavina del Rio T."/>
            <person name="Dalin E."/>
            <person name="Tice H."/>
            <person name="Bruce D."/>
            <person name="Goodwin L."/>
            <person name="Pitluck S."/>
            <person name="Chertkov O."/>
            <person name="Saunders E."/>
            <person name="Brettin T."/>
            <person name="Detter J.C."/>
            <person name="Han C."/>
            <person name="Larimer F."/>
            <person name="Land M."/>
            <person name="Hauser L."/>
            <person name="Kyrpides N."/>
            <person name="Ivanova N."/>
            <person name="Zhou J."/>
            <person name="Richardson P."/>
        </authorList>
    </citation>
    <scope>NUCLEOTIDE SEQUENCE [LARGE SCALE GENOMIC DNA]</scope>
    <source>
        <strain evidence="7">ATCC 35319 / DSM 5812 / JCM 6584 / H10</strain>
    </source>
</reference>
<dbReference type="eggNOG" id="COG1609">
    <property type="taxonomic scope" value="Bacteria"/>
</dbReference>
<feature type="domain" description="HTH lacI-type" evidence="5">
    <location>
        <begin position="3"/>
        <end position="56"/>
    </location>
</feature>
<keyword evidence="3" id="KW-0238">DNA-binding</keyword>
<dbReference type="InterPro" id="IPR001761">
    <property type="entry name" value="Peripla_BP/Lac1_sug-bd_dom"/>
</dbReference>
<dbReference type="STRING" id="394503.Ccel_1005"/>
<dbReference type="EMBL" id="CP001348">
    <property type="protein sequence ID" value="ACL75367.1"/>
    <property type="molecule type" value="Genomic_DNA"/>
</dbReference>
<evidence type="ECO:0000313" key="6">
    <source>
        <dbReference type="EMBL" id="ACL75367.1"/>
    </source>
</evidence>
<dbReference type="Gene3D" id="1.10.260.40">
    <property type="entry name" value="lambda repressor-like DNA-binding domains"/>
    <property type="match status" value="1"/>
</dbReference>
<evidence type="ECO:0000256" key="1">
    <source>
        <dbReference type="ARBA" id="ARBA00022491"/>
    </source>
</evidence>
<dbReference type="Gene3D" id="3.40.50.2300">
    <property type="match status" value="2"/>
</dbReference>
<dbReference type="GO" id="GO:0003700">
    <property type="term" value="F:DNA-binding transcription factor activity"/>
    <property type="evidence" value="ECO:0007669"/>
    <property type="project" value="TreeGrafter"/>
</dbReference>
<keyword evidence="1" id="KW-0678">Repressor</keyword>
<dbReference type="InterPro" id="IPR000843">
    <property type="entry name" value="HTH_LacI"/>
</dbReference>
<sequence>MSVTIKDVASKSGLSIATISKYINGGNVLEENRKIIDKVIKELGFEVNEIARGLKTSKTKTIGLLIPSLENIFFTSIVSNIESVLIKSGYSTIICDYKEDKDLEKQKLDFLLKKMVDGIITMPMGNDSEAIKSVIKRNIPVVLIDRALRDIDCDTVLVDNLNAAYNAIEQLIILGHKRIGIICGPDEIYTAQERLKGYERVHEDYNMSIDSSLVKKGDYQVESGYRLLSELIKMEEPPTAILVTNYEMTLGALMAVNEGNVKIPDDISFIGFDNLQLSKVVKPPLSIVIQPVQQIGEVAANTILKRLKGDTSNFPSMIRLKTELIMKESVQKLETN</sequence>
<dbReference type="PANTHER" id="PTHR30146">
    <property type="entry name" value="LACI-RELATED TRANSCRIPTIONAL REPRESSOR"/>
    <property type="match status" value="1"/>
</dbReference>
<dbReference type="HOGENOM" id="CLU_037628_6_0_9"/>
<dbReference type="PANTHER" id="PTHR30146:SF148">
    <property type="entry name" value="HTH-TYPE TRANSCRIPTIONAL REPRESSOR PURR-RELATED"/>
    <property type="match status" value="1"/>
</dbReference>
<keyword evidence="4" id="KW-0804">Transcription</keyword>
<evidence type="ECO:0000313" key="7">
    <source>
        <dbReference type="Proteomes" id="UP000001349"/>
    </source>
</evidence>
<evidence type="ECO:0000259" key="5">
    <source>
        <dbReference type="PROSITE" id="PS50932"/>
    </source>
</evidence>
<protein>
    <submittedName>
        <fullName evidence="6">Transcriptional regulator, LacI family</fullName>
    </submittedName>
</protein>